<sequence length="89" mass="10425">MIPHNTGGGKRLIRKGYSIHLYPCTFISIFHAPYDTIPGTFKVPYWLHYWLAFMHITGLASTGHYRREDLPHQTFYSTHPSKKPSYICR</sequence>
<protein>
    <submittedName>
        <fullName evidence="1">Uncharacterized protein</fullName>
    </submittedName>
</protein>
<geneLocation type="mitochondrion" evidence="1"/>
<dbReference type="AlphaFoldDB" id="A0A117NHT2"/>
<evidence type="ECO:0000313" key="1">
    <source>
        <dbReference type="EMBL" id="KUM48848.1"/>
    </source>
</evidence>
<name>A0A117NHT2_PICGL</name>
<organism evidence="1">
    <name type="scientific">Picea glauca</name>
    <name type="common">White spruce</name>
    <name type="synonym">Pinus glauca</name>
    <dbReference type="NCBI Taxonomy" id="3330"/>
    <lineage>
        <taxon>Eukaryota</taxon>
        <taxon>Viridiplantae</taxon>
        <taxon>Streptophyta</taxon>
        <taxon>Embryophyta</taxon>
        <taxon>Tracheophyta</taxon>
        <taxon>Spermatophyta</taxon>
        <taxon>Pinopsida</taxon>
        <taxon>Pinidae</taxon>
        <taxon>Conifers I</taxon>
        <taxon>Pinales</taxon>
        <taxon>Pinaceae</taxon>
        <taxon>Picea</taxon>
    </lineage>
</organism>
<accession>A0A117NHT2</accession>
<reference evidence="1" key="1">
    <citation type="journal article" date="2015" name="Genome Biol. Evol.">
        <title>Organellar Genomes of White Spruce (Picea glauca): Assembly and Annotation.</title>
        <authorList>
            <person name="Jackman S.D."/>
            <person name="Warren R.L."/>
            <person name="Gibb E.A."/>
            <person name="Vandervalk B.P."/>
            <person name="Mohamadi H."/>
            <person name="Chu J."/>
            <person name="Raymond A."/>
            <person name="Pleasance S."/>
            <person name="Coope R."/>
            <person name="Wildung M.R."/>
            <person name="Ritland C.E."/>
            <person name="Bousquet J."/>
            <person name="Jones S.J."/>
            <person name="Bohlmann J."/>
            <person name="Birol I."/>
        </authorList>
    </citation>
    <scope>NUCLEOTIDE SEQUENCE [LARGE SCALE GENOMIC DNA]</scope>
    <source>
        <tissue evidence="1">Flushing bud</tissue>
    </source>
</reference>
<comment type="caution">
    <text evidence="1">The sequence shown here is derived from an EMBL/GenBank/DDBJ whole genome shotgun (WGS) entry which is preliminary data.</text>
</comment>
<keyword evidence="1" id="KW-0496">Mitochondrion</keyword>
<gene>
    <name evidence="1" type="ORF">ABT39_MTgene4184</name>
</gene>
<dbReference type="EMBL" id="LKAM01000004">
    <property type="protein sequence ID" value="KUM48848.1"/>
    <property type="molecule type" value="Genomic_DNA"/>
</dbReference>
<proteinExistence type="predicted"/>